<organism evidence="3 4">
    <name type="scientific">Hypothenemus hampei</name>
    <name type="common">Coffee berry borer</name>
    <dbReference type="NCBI Taxonomy" id="57062"/>
    <lineage>
        <taxon>Eukaryota</taxon>
        <taxon>Metazoa</taxon>
        <taxon>Ecdysozoa</taxon>
        <taxon>Arthropoda</taxon>
        <taxon>Hexapoda</taxon>
        <taxon>Insecta</taxon>
        <taxon>Pterygota</taxon>
        <taxon>Neoptera</taxon>
        <taxon>Endopterygota</taxon>
        <taxon>Coleoptera</taxon>
        <taxon>Polyphaga</taxon>
        <taxon>Cucujiformia</taxon>
        <taxon>Curculionidae</taxon>
        <taxon>Scolytinae</taxon>
        <taxon>Hypothenemus</taxon>
    </lineage>
</organism>
<feature type="transmembrane region" description="Helical" evidence="2">
    <location>
        <begin position="6"/>
        <end position="28"/>
    </location>
</feature>
<evidence type="ECO:0000313" key="3">
    <source>
        <dbReference type="EMBL" id="KAL1501422.1"/>
    </source>
</evidence>
<sequence length="434" mass="51187">MYRINWNFMIAVSHIRFCFIFLLVFAYFTSCVKMYAFDFDYLGSDKHLEFEKEIIFENILADREPQEEELRSEDDTMSLEELDSQYESESMEELMFEDESESMEELMFEDESDSLEELEFQDESESVEELVFPDESESVEELVFPDESESVEELVFPDESESVEELVFPDESESVEELKFQDKSESLEELKFQDKSESLEELKFQDKSESLEELKFQDESAFLEELDSQYESESLEELEFQYESESLEELKFEDKSESLEELEPQNEPDLKSSDKENVILKNVTISNLKFMIEIPQSHRRFADYFFICALQYNDDIKFAKSAILDQDGNVIVTDEITFEEINPDVLIKIELYGFTLPPLQFRDFNFCRFRQERIPLSRLKGIATLDVQNTGSIKFKFLSCDHPESYIFASIKHDTKDEPLPLPDLETQKSYMCA</sequence>
<dbReference type="SUPFAM" id="SSF158791">
    <property type="entry name" value="MgtE N-terminal domain-like"/>
    <property type="match status" value="1"/>
</dbReference>
<feature type="region of interest" description="Disordered" evidence="1">
    <location>
        <begin position="155"/>
        <end position="198"/>
    </location>
</feature>
<accession>A0ABD1ERM0</accession>
<gene>
    <name evidence="3" type="ORF">ABEB36_006744</name>
</gene>
<evidence type="ECO:0008006" key="5">
    <source>
        <dbReference type="Google" id="ProtNLM"/>
    </source>
</evidence>
<evidence type="ECO:0000256" key="2">
    <source>
        <dbReference type="SAM" id="Phobius"/>
    </source>
</evidence>
<proteinExistence type="predicted"/>
<protein>
    <recommendedName>
        <fullName evidence="5">Lipoprotein</fullName>
    </recommendedName>
</protein>
<reference evidence="3 4" key="1">
    <citation type="submission" date="2024-05" db="EMBL/GenBank/DDBJ databases">
        <title>Genetic variation in Jamaican populations of the coffee berry borer (Hypothenemus hampei).</title>
        <authorList>
            <person name="Errbii M."/>
            <person name="Myrie A."/>
        </authorList>
    </citation>
    <scope>NUCLEOTIDE SEQUENCE [LARGE SCALE GENOMIC DNA]</scope>
    <source>
        <strain evidence="3">JA-Hopewell-2020-01-JO</strain>
        <tissue evidence="3">Whole body</tissue>
    </source>
</reference>
<name>A0ABD1ERM0_HYPHA</name>
<dbReference type="AlphaFoldDB" id="A0ABD1ERM0"/>
<feature type="compositionally biased region" description="Acidic residues" evidence="1">
    <location>
        <begin position="155"/>
        <end position="175"/>
    </location>
</feature>
<comment type="caution">
    <text evidence="3">The sequence shown here is derived from an EMBL/GenBank/DDBJ whole genome shotgun (WGS) entry which is preliminary data.</text>
</comment>
<keyword evidence="4" id="KW-1185">Reference proteome</keyword>
<feature type="compositionally biased region" description="Basic and acidic residues" evidence="1">
    <location>
        <begin position="176"/>
        <end position="198"/>
    </location>
</feature>
<evidence type="ECO:0000256" key="1">
    <source>
        <dbReference type="SAM" id="MobiDB-lite"/>
    </source>
</evidence>
<keyword evidence="2" id="KW-0472">Membrane</keyword>
<feature type="region of interest" description="Disordered" evidence="1">
    <location>
        <begin position="253"/>
        <end position="273"/>
    </location>
</feature>
<keyword evidence="2" id="KW-0812">Transmembrane</keyword>
<dbReference type="Proteomes" id="UP001566132">
    <property type="component" value="Unassembled WGS sequence"/>
</dbReference>
<keyword evidence="2" id="KW-1133">Transmembrane helix</keyword>
<dbReference type="EMBL" id="JBDJPC010000005">
    <property type="protein sequence ID" value="KAL1501422.1"/>
    <property type="molecule type" value="Genomic_DNA"/>
</dbReference>
<evidence type="ECO:0000313" key="4">
    <source>
        <dbReference type="Proteomes" id="UP001566132"/>
    </source>
</evidence>